<feature type="signal peptide" evidence="1">
    <location>
        <begin position="1"/>
        <end position="24"/>
    </location>
</feature>
<evidence type="ECO:0000259" key="2">
    <source>
        <dbReference type="Pfam" id="PF16583"/>
    </source>
</evidence>
<dbReference type="Pfam" id="PF16583">
    <property type="entry name" value="ZirS_C"/>
    <property type="match status" value="1"/>
</dbReference>
<keyword evidence="1" id="KW-0732">Signal</keyword>
<sequence length="276" mass="30155">MRMPKCNFIIYSLLLAAVPMSVSADSSTTSAATVGMLSPPTAPSVGHRPSKNLSSVRLTLNGSDYSYLDYTPFPGITLRRDTIHRASDPDNNYQAAETSTVVCTYYQVNKDNSQHILKRESPCQYNFNIKKEHVGSRIKLEVYNETDMTSASGYIPVPSVSEPHYIETQPISNTPSPDLTVMNIDNAVLSPGESTTITTLVKDIDGNPINNALIESFIGYANGDGLWDIGLVKKGVVPGEYMQVITYLGHGSEVIQVNYRYQGNSFGKSLSITGKL</sequence>
<dbReference type="AlphaFoldDB" id="A0A2K0JIQ2"/>
<dbReference type="STRING" id="523831.SEHO0A_01627"/>
<reference evidence="4" key="1">
    <citation type="submission" date="2017-12" db="EMBL/GenBank/DDBJ databases">
        <title>FDA dAtabase for Regulatory Grade micrObial Sequences (FDA-ARGOS): Supporting development and validation of Infectious Disease Dx tests.</title>
        <authorList>
            <person name="Sichtig H."/>
            <person name="Tallon L."/>
            <person name="Sadzewicz L."/>
            <person name="Sengamalay N."/>
            <person name="Nagaraj S."/>
            <person name="Vavikolanu K."/>
            <person name="Aluvathingal J."/>
            <person name="Nadendla S."/>
            <person name="Pirone D.C."/>
            <person name="Hoffman M."/>
            <person name="Muruvanda T."/>
            <person name="Allard M."/>
            <person name="Evans P."/>
        </authorList>
    </citation>
    <scope>NUCLEOTIDE SEQUENCE [LARGE SCALE GENOMIC DNA]</scope>
    <source>
        <strain evidence="4">FDAARGOS_55</strain>
    </source>
</reference>
<dbReference type="Proteomes" id="UP000236163">
    <property type="component" value="Unassembled WGS sequence"/>
</dbReference>
<name>A0A2K0JIQ2_SALHO</name>
<dbReference type="Gene3D" id="2.60.40.10">
    <property type="entry name" value="Immunoglobulins"/>
    <property type="match status" value="1"/>
</dbReference>
<comment type="caution">
    <text evidence="3">The sequence shown here is derived from an EMBL/GenBank/DDBJ whole genome shotgun (WGS) entry which is preliminary data.</text>
</comment>
<gene>
    <name evidence="3" type="ORF">RK55_019435</name>
</gene>
<feature type="chain" id="PRO_5030049907" description="Zinc-regulated secreted antivirulence protein C-terminal domain-containing protein" evidence="1">
    <location>
        <begin position="25"/>
        <end position="276"/>
    </location>
</feature>
<accession>A0A2K0JIQ2</accession>
<evidence type="ECO:0000313" key="3">
    <source>
        <dbReference type="EMBL" id="PNO35135.1"/>
    </source>
</evidence>
<organism evidence="3 4">
    <name type="scientific">Salmonella enterica subsp. houtenae serovar 50:g,z51:-</name>
    <dbReference type="NCBI Taxonomy" id="1173947"/>
    <lineage>
        <taxon>Bacteria</taxon>
        <taxon>Pseudomonadati</taxon>
        <taxon>Pseudomonadota</taxon>
        <taxon>Gammaproteobacteria</taxon>
        <taxon>Enterobacterales</taxon>
        <taxon>Enterobacteriaceae</taxon>
        <taxon>Salmonella</taxon>
    </lineage>
</organism>
<protein>
    <recommendedName>
        <fullName evidence="2">Zinc-regulated secreted antivirulence protein C-terminal domain-containing protein</fullName>
    </recommendedName>
</protein>
<proteinExistence type="predicted"/>
<evidence type="ECO:0000256" key="1">
    <source>
        <dbReference type="SAM" id="SignalP"/>
    </source>
</evidence>
<dbReference type="InterPro" id="IPR013783">
    <property type="entry name" value="Ig-like_fold"/>
</dbReference>
<dbReference type="InterPro" id="IPR032262">
    <property type="entry name" value="ZirS_C"/>
</dbReference>
<feature type="domain" description="Zinc-regulated secreted antivirulence protein C-terminal" evidence="2">
    <location>
        <begin position="131"/>
        <end position="275"/>
    </location>
</feature>
<evidence type="ECO:0000313" key="4">
    <source>
        <dbReference type="Proteomes" id="UP000236163"/>
    </source>
</evidence>
<dbReference type="EMBL" id="JWSP02000004">
    <property type="protein sequence ID" value="PNO35135.1"/>
    <property type="molecule type" value="Genomic_DNA"/>
</dbReference>